<dbReference type="Proteomes" id="UP000704611">
    <property type="component" value="Unassembled WGS sequence"/>
</dbReference>
<comment type="caution">
    <text evidence="1">The sequence shown here is derived from an EMBL/GenBank/DDBJ whole genome shotgun (WGS) entry which is preliminary data.</text>
</comment>
<proteinExistence type="predicted"/>
<gene>
    <name evidence="1" type="ORF">KQY15_11710</name>
</gene>
<sequence length="221" mass="24207">MQKLLVWFSALLIIVVSFPGAAEKLTGKWRGKMQMAPQAALTLGININNTPEGYSLTIDSPNQGMFDYQPSQFSIDSNSVQFQDDKLNASFSGSLVQGQLQGTFVQGKARELNLTKLDEQQLKLLENEGSWYGDLIINNSARLPLVLNIAVAGQDYHVTLDSPKQQSFGIPVDKFSISSDKLEFSSAIINASYSATLQDGNWQGTFVQGAAMPLVLKKKPD</sequence>
<evidence type="ECO:0000313" key="1">
    <source>
        <dbReference type="EMBL" id="MBV2129757.1"/>
    </source>
</evidence>
<name>A0ABS6MLR4_9GAMM</name>
<keyword evidence="2" id="KW-1185">Reference proteome</keyword>
<protein>
    <submittedName>
        <fullName evidence="1">Uncharacterized protein</fullName>
    </submittedName>
</protein>
<reference evidence="1 2" key="1">
    <citation type="submission" date="2021-06" db="EMBL/GenBank/DDBJ databases">
        <title>Rheinheimera indica sp. nov., isolated from deep-sea sediment.</title>
        <authorList>
            <person name="Wang Z."/>
            <person name="Zhang X.-Y."/>
        </authorList>
    </citation>
    <scope>NUCLEOTIDE SEQUENCE [LARGE SCALE GENOMIC DNA]</scope>
    <source>
        <strain evidence="1 2">SM2107</strain>
    </source>
</reference>
<dbReference type="RefSeq" id="WP_217669386.1">
    <property type="nucleotide sequence ID" value="NZ_JAHRID010000005.1"/>
</dbReference>
<accession>A0ABS6MLR4</accession>
<evidence type="ECO:0000313" key="2">
    <source>
        <dbReference type="Proteomes" id="UP000704611"/>
    </source>
</evidence>
<organism evidence="1 2">
    <name type="scientific">Arsukibacterium indicum</name>
    <dbReference type="NCBI Taxonomy" id="2848612"/>
    <lineage>
        <taxon>Bacteria</taxon>
        <taxon>Pseudomonadati</taxon>
        <taxon>Pseudomonadota</taxon>
        <taxon>Gammaproteobacteria</taxon>
        <taxon>Chromatiales</taxon>
        <taxon>Chromatiaceae</taxon>
        <taxon>Arsukibacterium</taxon>
    </lineage>
</organism>
<dbReference type="EMBL" id="JAHRID010000005">
    <property type="protein sequence ID" value="MBV2129757.1"/>
    <property type="molecule type" value="Genomic_DNA"/>
</dbReference>